<gene>
    <name evidence="1" type="ORF">J5N97_013852</name>
</gene>
<evidence type="ECO:0000313" key="1">
    <source>
        <dbReference type="EMBL" id="KAJ0978378.1"/>
    </source>
</evidence>
<name>A0A9D5HJ85_9LILI</name>
<organism evidence="1 2">
    <name type="scientific">Dioscorea zingiberensis</name>
    <dbReference type="NCBI Taxonomy" id="325984"/>
    <lineage>
        <taxon>Eukaryota</taxon>
        <taxon>Viridiplantae</taxon>
        <taxon>Streptophyta</taxon>
        <taxon>Embryophyta</taxon>
        <taxon>Tracheophyta</taxon>
        <taxon>Spermatophyta</taxon>
        <taxon>Magnoliopsida</taxon>
        <taxon>Liliopsida</taxon>
        <taxon>Dioscoreales</taxon>
        <taxon>Dioscoreaceae</taxon>
        <taxon>Dioscorea</taxon>
    </lineage>
</organism>
<reference evidence="1" key="1">
    <citation type="submission" date="2021-03" db="EMBL/GenBank/DDBJ databases">
        <authorList>
            <person name="Li Z."/>
            <person name="Yang C."/>
        </authorList>
    </citation>
    <scope>NUCLEOTIDE SEQUENCE</scope>
    <source>
        <strain evidence="1">Dzin_1.0</strain>
        <tissue evidence="1">Leaf</tissue>
    </source>
</reference>
<keyword evidence="2" id="KW-1185">Reference proteome</keyword>
<reference evidence="1" key="2">
    <citation type="journal article" date="2022" name="Hortic Res">
        <title>The genome of Dioscorea zingiberensis sheds light on the biosynthesis, origin and evolution of the medicinally important diosgenin saponins.</title>
        <authorList>
            <person name="Li Y."/>
            <person name="Tan C."/>
            <person name="Li Z."/>
            <person name="Guo J."/>
            <person name="Li S."/>
            <person name="Chen X."/>
            <person name="Wang C."/>
            <person name="Dai X."/>
            <person name="Yang H."/>
            <person name="Song W."/>
            <person name="Hou L."/>
            <person name="Xu J."/>
            <person name="Tong Z."/>
            <person name="Xu A."/>
            <person name="Yuan X."/>
            <person name="Wang W."/>
            <person name="Yang Q."/>
            <person name="Chen L."/>
            <person name="Sun Z."/>
            <person name="Wang K."/>
            <person name="Pan B."/>
            <person name="Chen J."/>
            <person name="Bao Y."/>
            <person name="Liu F."/>
            <person name="Qi X."/>
            <person name="Gang D.R."/>
            <person name="Wen J."/>
            <person name="Li J."/>
        </authorList>
    </citation>
    <scope>NUCLEOTIDE SEQUENCE</scope>
    <source>
        <strain evidence="1">Dzin_1.0</strain>
    </source>
</reference>
<accession>A0A9D5HJ85</accession>
<dbReference type="Proteomes" id="UP001085076">
    <property type="component" value="Miscellaneous, Linkage group lg03"/>
</dbReference>
<evidence type="ECO:0000313" key="2">
    <source>
        <dbReference type="Proteomes" id="UP001085076"/>
    </source>
</evidence>
<sequence length="129" mass="14391">MEEHPGTIDEIQALVQSRKDATLKHDLNLEDVLSEDDDINEVEDRNEGLAVEGRKASPYNDFVGLGGGGTVRILRLSPSSVPLLDSSSFNWRNRSEKELGEFVRILSLHHLWLLHSLLPVSLEATFSLS</sequence>
<comment type="caution">
    <text evidence="1">The sequence shown here is derived from an EMBL/GenBank/DDBJ whole genome shotgun (WGS) entry which is preliminary data.</text>
</comment>
<protein>
    <submittedName>
        <fullName evidence="1">Uncharacterized protein</fullName>
    </submittedName>
</protein>
<dbReference type="AlphaFoldDB" id="A0A9D5HJ85"/>
<proteinExistence type="predicted"/>
<dbReference type="EMBL" id="JAGGNH010000003">
    <property type="protein sequence ID" value="KAJ0978378.1"/>
    <property type="molecule type" value="Genomic_DNA"/>
</dbReference>